<dbReference type="OrthoDB" id="545768at2759"/>
<dbReference type="GO" id="GO:0070300">
    <property type="term" value="F:phosphatidic acid binding"/>
    <property type="evidence" value="ECO:0007669"/>
    <property type="project" value="InterPro"/>
</dbReference>
<dbReference type="Proteomes" id="UP000054498">
    <property type="component" value="Unassembled WGS sequence"/>
</dbReference>
<dbReference type="GeneID" id="25728552"/>
<dbReference type="GO" id="GO:0034196">
    <property type="term" value="P:acylglycerol transport"/>
    <property type="evidence" value="ECO:0007669"/>
    <property type="project" value="InterPro"/>
</dbReference>
<feature type="region of interest" description="Disordered" evidence="1">
    <location>
        <begin position="164"/>
        <end position="201"/>
    </location>
</feature>
<evidence type="ECO:0000313" key="3">
    <source>
        <dbReference type="Proteomes" id="UP000054498"/>
    </source>
</evidence>
<accession>A0A0D2LZ71</accession>
<sequence length="750" mass="75779">MPVIPEKRQLDARVRGALGAQFWAQPVESGRAVVGATAATPCEPPPLPLAAPSGLSRTQLLVAAQAAGLPFFPGWCEAHGGTVLDRVLVQTGRKRWWGALTGRLKAQRMVGQRGTHTLREVLQDPENYALAASGRVLLSEATTLRASAQADRLSQLPSSLAGWRPSWRRKGAAPRDGDADAGAEAGAAAGSGSAAGGGGAAGPRCGPWAALQLKQQLLDGYELTADLALNEPSLDGVRASINTPLRLSVDVGPRPGLAPGPLMYRVGAHGVLAPAAAEAAGGGGGRAAHVLAAHAQGALALAGGRTLWQAASKPWERSPRRGLVRRPLVIAPLQQQQQQATASPSGDDTQRQGEAVPPAPHSSDHAAATAPAGDDGPRRRHPPKPRRHRGASGAAAAREGGAAALLTPGQVQDGLQQTTWRLERLRTDLQSWAGRANAGELLPPAERPPKGAGAAPGGCWSSVLQAPHLRVSGLVGALGRVPLHHSHFDAAPESPIAGAAAATSSRRRGRRGAGAGADGAAAGGAEAAEGAPAPPAGPALGSPAWLRHAGAAGRGFAERVVFGGLGGLGGLGSHLARDVGVRLFASGGAALQLGRMRRNFLDFTRLEATLDAGLTGPKVLGSGAGGTSGGAAAPRGGGGARHPAFALDDTGAWHALTLSASQQLAGPVRLRADWRLALDSAAPLPGGGPGLGGAPQAAALLARHVGGMRPTLLDAAYGLDVIVPGSGGLVRAVAWYSPRRGEGALEVRLL</sequence>
<dbReference type="InterPro" id="IPR044160">
    <property type="entry name" value="TGD4-like"/>
</dbReference>
<dbReference type="AlphaFoldDB" id="A0A0D2LZ71"/>
<feature type="compositionally biased region" description="Low complexity" evidence="1">
    <location>
        <begin position="365"/>
        <end position="374"/>
    </location>
</feature>
<dbReference type="GO" id="GO:1990052">
    <property type="term" value="P:ER to chloroplast lipid transport"/>
    <property type="evidence" value="ECO:0007669"/>
    <property type="project" value="InterPro"/>
</dbReference>
<feature type="region of interest" description="Disordered" evidence="1">
    <location>
        <begin position="333"/>
        <end position="399"/>
    </location>
</feature>
<dbReference type="KEGG" id="mng:MNEG_11303"/>
<dbReference type="PANTHER" id="PTHR34954">
    <property type="entry name" value="EXPRESSED PROTEIN"/>
    <property type="match status" value="1"/>
</dbReference>
<organism evidence="2 3">
    <name type="scientific">Monoraphidium neglectum</name>
    <dbReference type="NCBI Taxonomy" id="145388"/>
    <lineage>
        <taxon>Eukaryota</taxon>
        <taxon>Viridiplantae</taxon>
        <taxon>Chlorophyta</taxon>
        <taxon>core chlorophytes</taxon>
        <taxon>Chlorophyceae</taxon>
        <taxon>CS clade</taxon>
        <taxon>Sphaeropleales</taxon>
        <taxon>Selenastraceae</taxon>
        <taxon>Monoraphidium</taxon>
    </lineage>
</organism>
<reference evidence="2 3" key="1">
    <citation type="journal article" date="2013" name="BMC Genomics">
        <title>Reconstruction of the lipid metabolism for the microalga Monoraphidium neglectum from its genome sequence reveals characteristics suitable for biofuel production.</title>
        <authorList>
            <person name="Bogen C."/>
            <person name="Al-Dilaimi A."/>
            <person name="Albersmeier A."/>
            <person name="Wichmann J."/>
            <person name="Grundmann M."/>
            <person name="Rupp O."/>
            <person name="Lauersen K.J."/>
            <person name="Blifernez-Klassen O."/>
            <person name="Kalinowski J."/>
            <person name="Goesmann A."/>
            <person name="Mussgnug J.H."/>
            <person name="Kruse O."/>
        </authorList>
    </citation>
    <scope>NUCLEOTIDE SEQUENCE [LARGE SCALE GENOMIC DNA]</scope>
    <source>
        <strain evidence="2 3">SAG 48.87</strain>
    </source>
</reference>
<dbReference type="EMBL" id="KK102901">
    <property type="protein sequence ID" value="KIY96659.1"/>
    <property type="molecule type" value="Genomic_DNA"/>
</dbReference>
<evidence type="ECO:0000256" key="1">
    <source>
        <dbReference type="SAM" id="MobiDB-lite"/>
    </source>
</evidence>
<proteinExistence type="predicted"/>
<dbReference type="RefSeq" id="XP_013895679.1">
    <property type="nucleotide sequence ID" value="XM_014040225.1"/>
</dbReference>
<feature type="region of interest" description="Disordered" evidence="1">
    <location>
        <begin position="487"/>
        <end position="539"/>
    </location>
</feature>
<gene>
    <name evidence="2" type="ORF">MNEG_11303</name>
</gene>
<feature type="compositionally biased region" description="Basic residues" evidence="1">
    <location>
        <begin position="378"/>
        <end position="390"/>
    </location>
</feature>
<evidence type="ECO:0000313" key="2">
    <source>
        <dbReference type="EMBL" id="KIY96659.1"/>
    </source>
</evidence>
<protein>
    <submittedName>
        <fullName evidence="2">Uncharacterized protein</fullName>
    </submittedName>
</protein>
<feature type="compositionally biased region" description="Low complexity" evidence="1">
    <location>
        <begin position="491"/>
        <end position="504"/>
    </location>
</feature>
<feature type="compositionally biased region" description="Low complexity" evidence="1">
    <location>
        <begin position="518"/>
        <end position="531"/>
    </location>
</feature>
<dbReference type="PANTHER" id="PTHR34954:SF3">
    <property type="entry name" value="EXPRESSED PROTEIN"/>
    <property type="match status" value="1"/>
</dbReference>
<name>A0A0D2LZ71_9CHLO</name>
<feature type="compositionally biased region" description="Low complexity" evidence="1">
    <location>
        <begin position="180"/>
        <end position="192"/>
    </location>
</feature>
<keyword evidence="3" id="KW-1185">Reference proteome</keyword>